<gene>
    <name evidence="1" type="ORF">CSSPJE1EN1_LOCUS6021</name>
</gene>
<name>A0ABP0W186_9BRYO</name>
<dbReference type="EMBL" id="OZ020108">
    <property type="protein sequence ID" value="CAK9260543.1"/>
    <property type="molecule type" value="Genomic_DNA"/>
</dbReference>
<organism evidence="1 2">
    <name type="scientific">Sphagnum jensenii</name>
    <dbReference type="NCBI Taxonomy" id="128206"/>
    <lineage>
        <taxon>Eukaryota</taxon>
        <taxon>Viridiplantae</taxon>
        <taxon>Streptophyta</taxon>
        <taxon>Embryophyta</taxon>
        <taxon>Bryophyta</taxon>
        <taxon>Sphagnophytina</taxon>
        <taxon>Sphagnopsida</taxon>
        <taxon>Sphagnales</taxon>
        <taxon>Sphagnaceae</taxon>
        <taxon>Sphagnum</taxon>
    </lineage>
</organism>
<proteinExistence type="predicted"/>
<protein>
    <submittedName>
        <fullName evidence="1">Uncharacterized protein</fullName>
    </submittedName>
</protein>
<evidence type="ECO:0000313" key="2">
    <source>
        <dbReference type="Proteomes" id="UP001497444"/>
    </source>
</evidence>
<sequence length="116" mass="12542">MIGIHSRMLLEGSHNCYWFCRPFENVFDFETLSTHSGLVCQGLGGSPDEEYRTSSTFLPPDSQFMSAKVDDITVLTGNVVIAETILKPIPRAASAGLVDLSVDTTAGTRCGASKQQ</sequence>
<evidence type="ECO:0000313" key="1">
    <source>
        <dbReference type="EMBL" id="CAK9260543.1"/>
    </source>
</evidence>
<dbReference type="Proteomes" id="UP001497444">
    <property type="component" value="Chromosome 13"/>
</dbReference>
<reference evidence="1" key="1">
    <citation type="submission" date="2024-02" db="EMBL/GenBank/DDBJ databases">
        <authorList>
            <consortium name="ELIXIR-Norway"/>
            <consortium name="Elixir Norway"/>
        </authorList>
    </citation>
    <scope>NUCLEOTIDE SEQUENCE</scope>
</reference>
<accession>A0ABP0W186</accession>
<keyword evidence="2" id="KW-1185">Reference proteome</keyword>